<dbReference type="Gene3D" id="3.90.25.10">
    <property type="entry name" value="UDP-galactose 4-epimerase, domain 1"/>
    <property type="match status" value="2"/>
</dbReference>
<name>A0A843A960_9CREN</name>
<dbReference type="Proteomes" id="UP000652307">
    <property type="component" value="Unassembled WGS sequence"/>
</dbReference>
<dbReference type="Pfam" id="PF01370">
    <property type="entry name" value="Epimerase"/>
    <property type="match status" value="1"/>
</dbReference>
<accession>A0A843A960</accession>
<evidence type="ECO:0000313" key="4">
    <source>
        <dbReference type="Proteomes" id="UP000652307"/>
    </source>
</evidence>
<dbReference type="SUPFAM" id="SSF51735">
    <property type="entry name" value="NAD(P)-binding Rossmann-fold domains"/>
    <property type="match status" value="1"/>
</dbReference>
<evidence type="ECO:0000256" key="1">
    <source>
        <dbReference type="ARBA" id="ARBA00007637"/>
    </source>
</evidence>
<dbReference type="Gene3D" id="3.40.50.720">
    <property type="entry name" value="NAD(P)-binding Rossmann-like Domain"/>
    <property type="match status" value="1"/>
</dbReference>
<comment type="similarity">
    <text evidence="1">Belongs to the NAD(P)-dependent epimerase/dehydratase family.</text>
</comment>
<reference evidence="3" key="1">
    <citation type="submission" date="2020-10" db="EMBL/GenBank/DDBJ databases">
        <title>Fervidococcus fontis strain 3639Fd - the first crenarchaeon capable of growth on lipids.</title>
        <authorList>
            <person name="Kochetkova T.V."/>
            <person name="Elcheninov A.G."/>
            <person name="Toschakov S.V."/>
            <person name="Kublanov I.V."/>
        </authorList>
    </citation>
    <scope>NUCLEOTIDE SEQUENCE</scope>
    <source>
        <strain evidence="3">3639Fd</strain>
    </source>
</reference>
<proteinExistence type="inferred from homology"/>
<dbReference type="CDD" id="cd05234">
    <property type="entry name" value="UDP_G4E_2_SDR_e"/>
    <property type="match status" value="1"/>
</dbReference>
<dbReference type="InterPro" id="IPR001509">
    <property type="entry name" value="Epimerase_deHydtase"/>
</dbReference>
<dbReference type="RefSeq" id="WP_193803634.1">
    <property type="nucleotide sequence ID" value="NZ_JADEZV010000002.1"/>
</dbReference>
<organism evidence="3 4">
    <name type="scientific">Fervidicoccus fontis</name>
    <dbReference type="NCBI Taxonomy" id="683846"/>
    <lineage>
        <taxon>Archaea</taxon>
        <taxon>Thermoproteota</taxon>
        <taxon>Thermoprotei</taxon>
        <taxon>Fervidicoccales</taxon>
        <taxon>Fervidicoccaceae</taxon>
        <taxon>Fervidicoccus</taxon>
    </lineage>
</organism>
<gene>
    <name evidence="3" type="ORF">IOK49_03935</name>
</gene>
<dbReference type="PANTHER" id="PTHR43000">
    <property type="entry name" value="DTDP-D-GLUCOSE 4,6-DEHYDRATASE-RELATED"/>
    <property type="match status" value="1"/>
</dbReference>
<dbReference type="InterPro" id="IPR036291">
    <property type="entry name" value="NAD(P)-bd_dom_sf"/>
</dbReference>
<comment type="caution">
    <text evidence="3">The sequence shown here is derived from an EMBL/GenBank/DDBJ whole genome shotgun (WGS) entry which is preliminary data.</text>
</comment>
<evidence type="ECO:0000259" key="2">
    <source>
        <dbReference type="Pfam" id="PF01370"/>
    </source>
</evidence>
<protein>
    <submittedName>
        <fullName evidence="3">NAD-dependent epimerase/dehydratase family protein</fullName>
    </submittedName>
</protein>
<dbReference type="AlphaFoldDB" id="A0A843A960"/>
<evidence type="ECO:0000313" key="3">
    <source>
        <dbReference type="EMBL" id="MBE9391225.1"/>
    </source>
</evidence>
<sequence>MNSRILVTGGGGFIGSHLVDRLMERGEEVLVIDDLSSGKTENLERWFGEKKFKFIKADLSEPGKWIDELKGIEAVFHFAANPEVRVSTTNPEVHYRANVQATFNVLEASRANGAEIFIYATSSTVYGEARVIPTPEDYEPKEPISIYGASKLMGEVLVSTYSRIYGMKSAMLRFANVVGKRSNHGVIFDFIAKLKRDPERLEILGDGKQRKSYIYVDDAIEATLKVMEHMESSQEMSEAFNVGSLDAIGVVDIAYIVEEEMGLGKVEHIFKSATHDGRGWIGDVKVMQLDVSKIMGKTNWKPKMNSREAVRKATKDLLERMEL</sequence>
<dbReference type="EMBL" id="JADEZV010000002">
    <property type="protein sequence ID" value="MBE9391225.1"/>
    <property type="molecule type" value="Genomic_DNA"/>
</dbReference>
<feature type="domain" description="NAD-dependent epimerase/dehydratase" evidence="2">
    <location>
        <begin position="5"/>
        <end position="243"/>
    </location>
</feature>